<evidence type="ECO:0000313" key="5">
    <source>
        <dbReference type="EMBL" id="KYH23990.1"/>
    </source>
</evidence>
<dbReference type="PANTHER" id="PTHR34236:SF1">
    <property type="entry name" value="DIMETHYL SULFOXIDE REDUCTASE TRANSCRIPTIONAL ACTIVATOR"/>
    <property type="match status" value="1"/>
</dbReference>
<keyword evidence="6" id="KW-1185">Reference proteome</keyword>
<dbReference type="PANTHER" id="PTHR34236">
    <property type="entry name" value="DIMETHYL SULFOXIDE REDUCTASE TRANSCRIPTIONAL ACTIVATOR"/>
    <property type="match status" value="1"/>
</dbReference>
<protein>
    <submittedName>
        <fullName evidence="5">HTH DNA binding domain protein</fullName>
    </submittedName>
</protein>
<dbReference type="EMBL" id="LTAZ01000017">
    <property type="protein sequence ID" value="KYH23990.1"/>
    <property type="molecule type" value="Genomic_DNA"/>
</dbReference>
<evidence type="ECO:0000259" key="4">
    <source>
        <dbReference type="Pfam" id="PF15915"/>
    </source>
</evidence>
<sequence length="216" mass="24519">MSVIAEIQIEGNFVLSELLAELPDVPIQLERVVPAGERTVPLIWIHTDEPEPVEQHLREHRLIESITQLDVFEDRALYRIEWTEEPDSIFNEIQSKRADLLDAVGMGSTWTFELRFPSHEALSEFHSHCKEAGLPLSVNRIYRPSSAESPERYGLTDIQYDTLLSALKQGYFTVPREITSKELGAQLGVSDQAVTERIRRGTTNILSHILVSPDDT</sequence>
<proteinExistence type="predicted"/>
<dbReference type="RefSeq" id="WP_066385727.1">
    <property type="nucleotide sequence ID" value="NZ_LTAZ01000017.1"/>
</dbReference>
<evidence type="ECO:0000256" key="2">
    <source>
        <dbReference type="ARBA" id="ARBA00023163"/>
    </source>
</evidence>
<dbReference type="OrthoDB" id="156233at2157"/>
<comment type="caution">
    <text evidence="5">The sequence shown here is derived from an EMBL/GenBank/DDBJ whole genome shotgun (WGS) entry which is preliminary data.</text>
</comment>
<dbReference type="InterPro" id="IPR031803">
    <property type="entry name" value="BAT_GAF/HTH-assoc"/>
</dbReference>
<dbReference type="Pfam" id="PF04967">
    <property type="entry name" value="HTH_10"/>
    <property type="match status" value="1"/>
</dbReference>
<feature type="domain" description="HTH bat-type" evidence="3">
    <location>
        <begin position="155"/>
        <end position="206"/>
    </location>
</feature>
<evidence type="ECO:0000259" key="3">
    <source>
        <dbReference type="Pfam" id="PF04967"/>
    </source>
</evidence>
<evidence type="ECO:0000313" key="6">
    <source>
        <dbReference type="Proteomes" id="UP000075321"/>
    </source>
</evidence>
<keyword evidence="2" id="KW-0804">Transcription</keyword>
<dbReference type="InterPro" id="IPR007050">
    <property type="entry name" value="HTH_bacterioopsin"/>
</dbReference>
<dbReference type="PATRIC" id="fig|1008153.3.peg.4361"/>
<reference evidence="5 6" key="1">
    <citation type="submission" date="2016-02" db="EMBL/GenBank/DDBJ databases">
        <title>Genome sequence of Halalkalicoccus paucihalophilus DSM 24557.</title>
        <authorList>
            <person name="Poehlein A."/>
            <person name="Daniel R."/>
        </authorList>
    </citation>
    <scope>NUCLEOTIDE SEQUENCE [LARGE SCALE GENOMIC DNA]</scope>
    <source>
        <strain evidence="5 6">DSM 24557</strain>
    </source>
</reference>
<gene>
    <name evidence="5" type="ORF">HAPAU_40690</name>
</gene>
<dbReference type="Proteomes" id="UP000075321">
    <property type="component" value="Unassembled WGS sequence"/>
</dbReference>
<name>A0A151A8V1_9EURY</name>
<feature type="domain" description="Bacterioopsin transcriptional activator GAF and HTH associated" evidence="4">
    <location>
        <begin position="6"/>
        <end position="132"/>
    </location>
</feature>
<keyword evidence="1" id="KW-0805">Transcription regulation</keyword>
<dbReference type="AlphaFoldDB" id="A0A151A8V1"/>
<evidence type="ECO:0000256" key="1">
    <source>
        <dbReference type="ARBA" id="ARBA00023015"/>
    </source>
</evidence>
<accession>A0A151A8V1</accession>
<organism evidence="5 6">
    <name type="scientific">Halalkalicoccus paucihalophilus</name>
    <dbReference type="NCBI Taxonomy" id="1008153"/>
    <lineage>
        <taxon>Archaea</taxon>
        <taxon>Methanobacteriati</taxon>
        <taxon>Methanobacteriota</taxon>
        <taxon>Stenosarchaea group</taxon>
        <taxon>Halobacteria</taxon>
        <taxon>Halobacteriales</taxon>
        <taxon>Halococcaceae</taxon>
        <taxon>Halalkalicoccus</taxon>
    </lineage>
</organism>
<dbReference type="Pfam" id="PF15915">
    <property type="entry name" value="BAT"/>
    <property type="match status" value="1"/>
</dbReference>